<comment type="caution">
    <text evidence="1">The sequence shown here is derived from an EMBL/GenBank/DDBJ whole genome shotgun (WGS) entry which is preliminary data.</text>
</comment>
<proteinExistence type="predicted"/>
<dbReference type="Proteomes" id="UP001602089">
    <property type="component" value="Unassembled WGS sequence"/>
</dbReference>
<name>A0ABW6TL99_9NOCA</name>
<evidence type="ECO:0000313" key="2">
    <source>
        <dbReference type="Proteomes" id="UP001602089"/>
    </source>
</evidence>
<accession>A0ABW6TL99</accession>
<evidence type="ECO:0000313" key="1">
    <source>
        <dbReference type="EMBL" id="MFF4026906.1"/>
    </source>
</evidence>
<dbReference type="RefSeq" id="WP_387131890.1">
    <property type="nucleotide sequence ID" value="NZ_JBIATK010000012.1"/>
</dbReference>
<organism evidence="1 2">
    <name type="scientific">Nocardia elegans</name>
    <dbReference type="NCBI Taxonomy" id="300029"/>
    <lineage>
        <taxon>Bacteria</taxon>
        <taxon>Bacillati</taxon>
        <taxon>Actinomycetota</taxon>
        <taxon>Actinomycetes</taxon>
        <taxon>Mycobacteriales</taxon>
        <taxon>Nocardiaceae</taxon>
        <taxon>Nocardia</taxon>
    </lineage>
</organism>
<dbReference type="EMBL" id="JBIATK010000012">
    <property type="protein sequence ID" value="MFF4026906.1"/>
    <property type="molecule type" value="Genomic_DNA"/>
</dbReference>
<reference evidence="1 2" key="1">
    <citation type="submission" date="2024-10" db="EMBL/GenBank/DDBJ databases">
        <title>The Natural Products Discovery Center: Release of the First 8490 Sequenced Strains for Exploring Actinobacteria Biosynthetic Diversity.</title>
        <authorList>
            <person name="Kalkreuter E."/>
            <person name="Kautsar S.A."/>
            <person name="Yang D."/>
            <person name="Bader C.D."/>
            <person name="Teijaro C.N."/>
            <person name="Fluegel L."/>
            <person name="Davis C.M."/>
            <person name="Simpson J.R."/>
            <person name="Lauterbach L."/>
            <person name="Steele A.D."/>
            <person name="Gui C."/>
            <person name="Meng S."/>
            <person name="Li G."/>
            <person name="Viehrig K."/>
            <person name="Ye F."/>
            <person name="Su P."/>
            <person name="Kiefer A.F."/>
            <person name="Nichols A."/>
            <person name="Cepeda A.J."/>
            <person name="Yan W."/>
            <person name="Fan B."/>
            <person name="Jiang Y."/>
            <person name="Adhikari A."/>
            <person name="Zheng C.-J."/>
            <person name="Schuster L."/>
            <person name="Cowan T.M."/>
            <person name="Smanski M.J."/>
            <person name="Chevrette M.G."/>
            <person name="De Carvalho L.P.S."/>
            <person name="Shen B."/>
        </authorList>
    </citation>
    <scope>NUCLEOTIDE SEQUENCE [LARGE SCALE GENOMIC DNA]</scope>
    <source>
        <strain evidence="1 2">NPDC001867</strain>
    </source>
</reference>
<sequence>MTTRPTVRTMSLDEVHAELARLTNGLAAYGLTVDEFKALGDNWQLGARDRGLLARIRHLEFLASSGEDT</sequence>
<keyword evidence="2" id="KW-1185">Reference proteome</keyword>
<protein>
    <submittedName>
        <fullName evidence="1">Uncharacterized protein</fullName>
    </submittedName>
</protein>
<gene>
    <name evidence="1" type="ORF">ACFYY5_29060</name>
</gene>